<dbReference type="EMBL" id="FRCJ01000009">
    <property type="protein sequence ID" value="SHN00623.1"/>
    <property type="molecule type" value="Genomic_DNA"/>
</dbReference>
<name>A0A1M7NAB8_XYLRU</name>
<gene>
    <name evidence="1" type="ORF">SAMN04488494_3157</name>
</gene>
<evidence type="ECO:0000313" key="1">
    <source>
        <dbReference type="EMBL" id="SHN00623.1"/>
    </source>
</evidence>
<reference evidence="1 2" key="1">
    <citation type="submission" date="2016-11" db="EMBL/GenBank/DDBJ databases">
        <authorList>
            <person name="Jaros S."/>
            <person name="Januszkiewicz K."/>
            <person name="Wedrychowicz H."/>
        </authorList>
    </citation>
    <scope>NUCLEOTIDE SEQUENCE [LARGE SCALE GENOMIC DNA]</scope>
    <source>
        <strain evidence="1 2">BPI-34</strain>
    </source>
</reference>
<proteinExistence type="predicted"/>
<dbReference type="OrthoDB" id="1022178at2"/>
<dbReference type="AlphaFoldDB" id="A0A1M7NAB8"/>
<dbReference type="RefSeq" id="WP_073047694.1">
    <property type="nucleotide sequence ID" value="NZ_FRCJ01000009.1"/>
</dbReference>
<evidence type="ECO:0008006" key="3">
    <source>
        <dbReference type="Google" id="ProtNLM"/>
    </source>
</evidence>
<evidence type="ECO:0000313" key="2">
    <source>
        <dbReference type="Proteomes" id="UP000184280"/>
    </source>
</evidence>
<accession>A0A1M7NAB8</accession>
<protein>
    <recommendedName>
        <fullName evidence="3">VirE N-terminal domain-containing protein</fullName>
    </recommendedName>
</protein>
<dbReference type="Proteomes" id="UP000184280">
    <property type="component" value="Unassembled WGS sequence"/>
</dbReference>
<sequence length="798" mass="91082">MIYRIVNKGKKFAYLVKNREDFLALRNTKENLDNLVKARKGDEKAKAQLVQFAYNIGVLKSSALAGCKSIGSYFFHDVDCYDAEQSAAMAQQILAKKDEIGLMLLEKSASGGYHLVCKRQPGTTILENQVRIATILQIEMDTNVHDLQRVVYSTSGDEKDLLYLDDELFSEPMTVDECEAEYARLKERERKGEEQVPAGAKKARKHYKPWTELLATDDRAMGRDKGQGPVTSCDRDQSLVTPAAKNPTEEKILKSCSPLQNKPIDERVRFVMEAVLKAKGLEKSDFTDIGGRHNAVKIFLSGCNQLLSKEEANGALAELMPEHWADENVQKCLSDFYAKYYNPERKLNKDEEAIFTKSRRLGDDKEAEVSDRSAPIPPEMPAKLPKLIKLLTKNTPNQYKAAVAHAVFPSLGTHLKEVEFEYTDYVKHEATLMNCLMAHTGAGKGCIDEPIRHIMADIKARDAENTRREAEWKKDCQKKGANKDKQVRPEGLVIQEIDPDMTKPALVTRMDEAEGHFVYVKLNEIDLFEQLKGQTGKQHFQLMCLAFDPGAEFGQTRIGTQSVTARPKCRFNWNACTTIQKGRRFFSRVLTDGPISRINFCTIPEMEIGAEQPIYGKYDEAFDAELKTYIDNLVSAHGVVDCPQAFKLAKKLQEECAEFARLSQDETYWNLSHRAIVIAWLKACVLYVANGYQWEKTIEDFVRWSLQYDLWCKMQFFGEDIEKANQEGERIGTRGPRNLLELLPDEFRLEDIQRVRIKQGMSGDKHKCGQMIRQWVHRKYVLQVTDDSFVKSEKFRKH</sequence>
<organism evidence="1 2">
    <name type="scientific">Xylanibacter ruminicola</name>
    <name type="common">Prevotella ruminicola</name>
    <dbReference type="NCBI Taxonomy" id="839"/>
    <lineage>
        <taxon>Bacteria</taxon>
        <taxon>Pseudomonadati</taxon>
        <taxon>Bacteroidota</taxon>
        <taxon>Bacteroidia</taxon>
        <taxon>Bacteroidales</taxon>
        <taxon>Prevotellaceae</taxon>
        <taxon>Xylanibacter</taxon>
    </lineage>
</organism>